<keyword evidence="4" id="KW-1185">Reference proteome</keyword>
<keyword evidence="1" id="KW-0175">Coiled coil</keyword>
<reference evidence="3" key="1">
    <citation type="journal article" date="2022" name="Int. J. Mol. Sci.">
        <title>Draft Genome of Tanacetum Coccineum: Genomic Comparison of Closely Related Tanacetum-Family Plants.</title>
        <authorList>
            <person name="Yamashiro T."/>
            <person name="Shiraishi A."/>
            <person name="Nakayama K."/>
            <person name="Satake H."/>
        </authorList>
    </citation>
    <scope>NUCLEOTIDE SEQUENCE</scope>
</reference>
<evidence type="ECO:0000313" key="4">
    <source>
        <dbReference type="Proteomes" id="UP001151760"/>
    </source>
</evidence>
<feature type="region of interest" description="Disordered" evidence="2">
    <location>
        <begin position="132"/>
        <end position="171"/>
    </location>
</feature>
<evidence type="ECO:0008006" key="5">
    <source>
        <dbReference type="Google" id="ProtNLM"/>
    </source>
</evidence>
<gene>
    <name evidence="3" type="ORF">Tco_1132476</name>
</gene>
<feature type="compositionally biased region" description="Polar residues" evidence="2">
    <location>
        <begin position="133"/>
        <end position="146"/>
    </location>
</feature>
<dbReference type="EMBL" id="BQNB010021789">
    <property type="protein sequence ID" value="GJU10080.1"/>
    <property type="molecule type" value="Genomic_DNA"/>
</dbReference>
<feature type="coiled-coil region" evidence="1">
    <location>
        <begin position="338"/>
        <end position="410"/>
    </location>
</feature>
<sequence>MDRDTIQLNDIVSTIFREYLLEFTSKYGIPEDLHPELPGLEDTMVDFLEGKVGVYTKFFEFANYRIPLSQFLFDILGYYQIHLSQLSVIEMDLFNLISVSNPAKVKTGTRPRAAHEVPLLIATANRVIDMDTTEASGSSGTPSTVEKSPLDFADEDLPPPNTKGVGTKEQVWRKRWPPWGPREQKAEADASAKVLRKDHLYSPAHSAYGGKYLTTMGLGADSISPTPSAHGTPTAAKSVSDLDPLSYAKPQPYLKQDISQSSRGTAIEIPTEHVAITEVNVQLSVGIQSQGDRPSFPPWLDFLSQYNMNLARQVSMDSQLRLRFEQEVRLLKKARAKIARRDQRIQVREEEIKKLDQEVKSLRATETEVHGLRNQTKNLETLPEAEADIKKVAKAKNAELTKELESLRVRFSGLQFRKYEDDRVEQRCAEMDARLDKLSVDFDEELYLHMLIAIVGRRWVIGHDPRLAVMKCAESTELRQVFANVVSAGIAKGMSEGL</sequence>
<evidence type="ECO:0000256" key="2">
    <source>
        <dbReference type="SAM" id="MobiDB-lite"/>
    </source>
</evidence>
<evidence type="ECO:0000256" key="1">
    <source>
        <dbReference type="SAM" id="Coils"/>
    </source>
</evidence>
<organism evidence="3 4">
    <name type="scientific">Tanacetum coccineum</name>
    <dbReference type="NCBI Taxonomy" id="301880"/>
    <lineage>
        <taxon>Eukaryota</taxon>
        <taxon>Viridiplantae</taxon>
        <taxon>Streptophyta</taxon>
        <taxon>Embryophyta</taxon>
        <taxon>Tracheophyta</taxon>
        <taxon>Spermatophyta</taxon>
        <taxon>Magnoliopsida</taxon>
        <taxon>eudicotyledons</taxon>
        <taxon>Gunneridae</taxon>
        <taxon>Pentapetalae</taxon>
        <taxon>asterids</taxon>
        <taxon>campanulids</taxon>
        <taxon>Asterales</taxon>
        <taxon>Asteraceae</taxon>
        <taxon>Asteroideae</taxon>
        <taxon>Anthemideae</taxon>
        <taxon>Anthemidinae</taxon>
        <taxon>Tanacetum</taxon>
    </lineage>
</organism>
<reference evidence="3" key="2">
    <citation type="submission" date="2022-01" db="EMBL/GenBank/DDBJ databases">
        <authorList>
            <person name="Yamashiro T."/>
            <person name="Shiraishi A."/>
            <person name="Satake H."/>
            <person name="Nakayama K."/>
        </authorList>
    </citation>
    <scope>NUCLEOTIDE SEQUENCE</scope>
</reference>
<accession>A0ABQ5JC17</accession>
<comment type="caution">
    <text evidence="3">The sequence shown here is derived from an EMBL/GenBank/DDBJ whole genome shotgun (WGS) entry which is preliminary data.</text>
</comment>
<name>A0ABQ5JC17_9ASTR</name>
<protein>
    <recommendedName>
        <fullName evidence="5">Kinetochore protein Nuf2</fullName>
    </recommendedName>
</protein>
<proteinExistence type="predicted"/>
<dbReference type="Proteomes" id="UP001151760">
    <property type="component" value="Unassembled WGS sequence"/>
</dbReference>
<evidence type="ECO:0000313" key="3">
    <source>
        <dbReference type="EMBL" id="GJU10080.1"/>
    </source>
</evidence>